<dbReference type="EMBL" id="BDQK01000001">
    <property type="protein sequence ID" value="GBF79358.1"/>
    <property type="molecule type" value="Genomic_DNA"/>
</dbReference>
<dbReference type="OrthoDB" id="568963at2"/>
<dbReference type="RefSeq" id="WP_124977964.1">
    <property type="nucleotide sequence ID" value="NZ_BDQK01000001.1"/>
</dbReference>
<sequence length="407" mass="44129">MKLLKLLSLIKKNRSNSGFGLAELLIAASLTSVVVSAAGFGLVNILAANNKASAKATIQYNSNRALEFMSDEVKPGIKVESDAVAALAEAPDFTLPNGAKPILVIQLANVPQRIIYYTKPATNPWIGPTVIERWGPALNEKGKYDSTEINNPQNWQSQVIIDQIDNKSITPNCSPNWQPTNPNPVQGFNACVDPTQKLVKINLATTVNNRTWRENVVYKVETLAFARAYITQNISQTVLGFNIVNNQLTVNQAANLKFEVLGGEITCGAGGVKIPVTTKLYMNGTQKTWNTDSPLNLPTQPAGTTFDVTSISGNGSICDGFSLTASSKDSNTPQVKVLVNGDPIPNIRPFANQNTIEFFLQKYIENGKIKIADNQVIYLFELGTTNQSSSAFDLQDNVVLATVNPVN</sequence>
<keyword evidence="1" id="KW-0472">Membrane</keyword>
<organism evidence="2 3">
    <name type="scientific">Aphanothece sacrum FPU1</name>
    <dbReference type="NCBI Taxonomy" id="1920663"/>
    <lineage>
        <taxon>Bacteria</taxon>
        <taxon>Bacillati</taxon>
        <taxon>Cyanobacteriota</taxon>
        <taxon>Cyanophyceae</taxon>
        <taxon>Oscillatoriophycideae</taxon>
        <taxon>Chroococcales</taxon>
        <taxon>Aphanothecaceae</taxon>
        <taxon>Aphanothece</taxon>
    </lineage>
</organism>
<dbReference type="AlphaFoldDB" id="A0A401IDJ1"/>
<comment type="caution">
    <text evidence="2">The sequence shown here is derived from an EMBL/GenBank/DDBJ whole genome shotgun (WGS) entry which is preliminary data.</text>
</comment>
<gene>
    <name evidence="2" type="ORF">AsFPU1_0751</name>
</gene>
<evidence type="ECO:0000313" key="3">
    <source>
        <dbReference type="Proteomes" id="UP000287247"/>
    </source>
</evidence>
<protein>
    <submittedName>
        <fullName evidence="2">Prepilin cleavage protein</fullName>
    </submittedName>
</protein>
<dbReference type="Proteomes" id="UP000287247">
    <property type="component" value="Unassembled WGS sequence"/>
</dbReference>
<keyword evidence="3" id="KW-1185">Reference proteome</keyword>
<accession>A0A401IDJ1</accession>
<evidence type="ECO:0000313" key="2">
    <source>
        <dbReference type="EMBL" id="GBF79358.1"/>
    </source>
</evidence>
<keyword evidence="1" id="KW-1133">Transmembrane helix</keyword>
<reference evidence="3" key="1">
    <citation type="submission" date="2017-05" db="EMBL/GenBank/DDBJ databases">
        <title>Physiological properties and genetic analysis related to exopolysaccharide production of fresh-water unicellular cyanobacterium Aphanothece sacrum, Suizenji Nori, that has been cultured as a food source in Japan.</title>
        <authorList>
            <person name="Kanesaki Y."/>
            <person name="Yoshikawa S."/>
            <person name="Ohki K."/>
        </authorList>
    </citation>
    <scope>NUCLEOTIDE SEQUENCE [LARGE SCALE GENOMIC DNA]</scope>
    <source>
        <strain evidence="3">FPU1</strain>
    </source>
</reference>
<evidence type="ECO:0000256" key="1">
    <source>
        <dbReference type="SAM" id="Phobius"/>
    </source>
</evidence>
<proteinExistence type="predicted"/>
<keyword evidence="1" id="KW-0812">Transmembrane</keyword>
<name>A0A401IDJ1_APHSA</name>
<feature type="transmembrane region" description="Helical" evidence="1">
    <location>
        <begin position="21"/>
        <end position="47"/>
    </location>
</feature>